<evidence type="ECO:0000256" key="1">
    <source>
        <dbReference type="ARBA" id="ARBA00004459"/>
    </source>
</evidence>
<comment type="function">
    <text evidence="13">Plays a critical role in the incorporation of lipoproteins in the outer membrane after they are released by the LolA protein.</text>
</comment>
<keyword evidence="9" id="KW-0564">Palmitate</keyword>
<keyword evidence="8 13" id="KW-0472">Membrane</keyword>
<evidence type="ECO:0000313" key="15">
    <source>
        <dbReference type="EMBL" id="MEC4719110.1"/>
    </source>
</evidence>
<dbReference type="InterPro" id="IPR004565">
    <property type="entry name" value="OM_lipoprot_LolB"/>
</dbReference>
<dbReference type="RefSeq" id="WP_326505829.1">
    <property type="nucleotide sequence ID" value="NZ_JAWIIV010000005.1"/>
</dbReference>
<accession>A0ABU6J6Y0</accession>
<evidence type="ECO:0000256" key="13">
    <source>
        <dbReference type="HAMAP-Rule" id="MF_00233"/>
    </source>
</evidence>
<keyword evidence="5 13" id="KW-0813">Transport</keyword>
<dbReference type="SUPFAM" id="SSF89392">
    <property type="entry name" value="Prokaryotic lipoproteins and lipoprotein localization factors"/>
    <property type="match status" value="1"/>
</dbReference>
<feature type="chain" id="PRO_5046590977" description="Outer-membrane lipoprotein LolB" evidence="14">
    <location>
        <begin position="27"/>
        <end position="212"/>
    </location>
</feature>
<keyword evidence="6 14" id="KW-0732">Signal</keyword>
<keyword evidence="12 15" id="KW-0449">Lipoprotein</keyword>
<protein>
    <recommendedName>
        <fullName evidence="4 13">Outer-membrane lipoprotein LolB</fullName>
    </recommendedName>
</protein>
<comment type="subcellular location">
    <subcellularLocation>
        <location evidence="1">Cell outer membrane</location>
        <topology evidence="1">Lipid-anchor</topology>
    </subcellularLocation>
</comment>
<keyword evidence="7 13" id="KW-0653">Protein transport</keyword>
<feature type="signal peptide" evidence="14">
    <location>
        <begin position="1"/>
        <end position="26"/>
    </location>
</feature>
<evidence type="ECO:0000256" key="5">
    <source>
        <dbReference type="ARBA" id="ARBA00022448"/>
    </source>
</evidence>
<reference evidence="15 16" key="1">
    <citation type="submission" date="2023-10" db="EMBL/GenBank/DDBJ databases">
        <title>Noviherbaspirillum sp. CPCC 100848 genome assembly.</title>
        <authorList>
            <person name="Li X.Y."/>
            <person name="Fang X.M."/>
        </authorList>
    </citation>
    <scope>NUCLEOTIDE SEQUENCE [LARGE SCALE GENOMIC DNA]</scope>
    <source>
        <strain evidence="15 16">CPCC 100848</strain>
    </source>
</reference>
<evidence type="ECO:0000256" key="8">
    <source>
        <dbReference type="ARBA" id="ARBA00023136"/>
    </source>
</evidence>
<comment type="subunit">
    <text evidence="3 13">Monomer.</text>
</comment>
<dbReference type="Pfam" id="PF03550">
    <property type="entry name" value="LolB"/>
    <property type="match status" value="1"/>
</dbReference>
<evidence type="ECO:0000256" key="6">
    <source>
        <dbReference type="ARBA" id="ARBA00022729"/>
    </source>
</evidence>
<evidence type="ECO:0000256" key="4">
    <source>
        <dbReference type="ARBA" id="ARBA00016202"/>
    </source>
</evidence>
<evidence type="ECO:0000256" key="11">
    <source>
        <dbReference type="ARBA" id="ARBA00023237"/>
    </source>
</evidence>
<evidence type="ECO:0000256" key="10">
    <source>
        <dbReference type="ARBA" id="ARBA00023186"/>
    </source>
</evidence>
<sequence>MKSLPNWRRTLSVALLLPLAACSTLVPPTTSTTPTPSASTAAERRLAEDIEVAGRLSLRYQGTQREEAVHGSFTWMQTPSQTRITLLSPLGQTIALIEASPQGASLSQAGQPVRRAADVDALTAQTLGWPLPVSGLREWLQGIALTSSGQRFIATPQDSEVTTQDGWRIRYANWQPDTVSPQARPRRIDLVRNTQQAGEVSIRIAIDTWQEH</sequence>
<dbReference type="HAMAP" id="MF_00233">
    <property type="entry name" value="LolB"/>
    <property type="match status" value="1"/>
</dbReference>
<organism evidence="15 16">
    <name type="scientific">Noviherbaspirillum album</name>
    <dbReference type="NCBI Taxonomy" id="3080276"/>
    <lineage>
        <taxon>Bacteria</taxon>
        <taxon>Pseudomonadati</taxon>
        <taxon>Pseudomonadota</taxon>
        <taxon>Betaproteobacteria</taxon>
        <taxon>Burkholderiales</taxon>
        <taxon>Oxalobacteraceae</taxon>
        <taxon>Noviherbaspirillum</taxon>
    </lineage>
</organism>
<evidence type="ECO:0000256" key="7">
    <source>
        <dbReference type="ARBA" id="ARBA00022927"/>
    </source>
</evidence>
<evidence type="ECO:0000256" key="3">
    <source>
        <dbReference type="ARBA" id="ARBA00011245"/>
    </source>
</evidence>
<evidence type="ECO:0000313" key="16">
    <source>
        <dbReference type="Proteomes" id="UP001352263"/>
    </source>
</evidence>
<dbReference type="Proteomes" id="UP001352263">
    <property type="component" value="Unassembled WGS sequence"/>
</dbReference>
<comment type="similarity">
    <text evidence="2 13">Belongs to the LolB family.</text>
</comment>
<evidence type="ECO:0000256" key="2">
    <source>
        <dbReference type="ARBA" id="ARBA00009696"/>
    </source>
</evidence>
<dbReference type="InterPro" id="IPR029046">
    <property type="entry name" value="LolA/LolB/LppX"/>
</dbReference>
<dbReference type="CDD" id="cd16326">
    <property type="entry name" value="LolB"/>
    <property type="match status" value="1"/>
</dbReference>
<evidence type="ECO:0000256" key="12">
    <source>
        <dbReference type="ARBA" id="ARBA00023288"/>
    </source>
</evidence>
<dbReference type="NCBIfam" id="TIGR00548">
    <property type="entry name" value="lolB"/>
    <property type="match status" value="1"/>
</dbReference>
<keyword evidence="16" id="KW-1185">Reference proteome</keyword>
<gene>
    <name evidence="13 15" type="primary">lolB</name>
    <name evidence="15" type="ORF">RY831_08120</name>
</gene>
<proteinExistence type="inferred from homology"/>
<name>A0ABU6J6Y0_9BURK</name>
<evidence type="ECO:0000256" key="14">
    <source>
        <dbReference type="SAM" id="SignalP"/>
    </source>
</evidence>
<keyword evidence="10 13" id="KW-0143">Chaperone</keyword>
<dbReference type="EMBL" id="JAWIIV010000005">
    <property type="protein sequence ID" value="MEC4719110.1"/>
    <property type="molecule type" value="Genomic_DNA"/>
</dbReference>
<dbReference type="Gene3D" id="2.50.20.10">
    <property type="entry name" value="Lipoprotein localisation LolA/LolB/LppX"/>
    <property type="match status" value="1"/>
</dbReference>
<comment type="caution">
    <text evidence="15">The sequence shown here is derived from an EMBL/GenBank/DDBJ whole genome shotgun (WGS) entry which is preliminary data.</text>
</comment>
<evidence type="ECO:0000256" key="9">
    <source>
        <dbReference type="ARBA" id="ARBA00023139"/>
    </source>
</evidence>
<keyword evidence="11 13" id="KW-0998">Cell outer membrane</keyword>